<dbReference type="InterPro" id="IPR006680">
    <property type="entry name" value="Amidohydro-rel"/>
</dbReference>
<dbReference type="Pfam" id="PF01979">
    <property type="entry name" value="Amidohydro_1"/>
    <property type="match status" value="1"/>
</dbReference>
<reference evidence="3" key="1">
    <citation type="journal article" date="2020" name="J. Eukaryot. Microbiol.">
        <title>De novo Sequencing, Assembly and Annotation of the Transcriptome for the Free-Living Testate Amoeba Arcella intermedia.</title>
        <authorList>
            <person name="Ribeiro G.M."/>
            <person name="Porfirio-Sousa A.L."/>
            <person name="Maurer-Alcala X.X."/>
            <person name="Katz L.A."/>
            <person name="Lahr D.J.G."/>
        </authorList>
    </citation>
    <scope>NUCLEOTIDE SEQUENCE</scope>
</reference>
<feature type="domain" description="Amidohydrolase-related" evidence="2">
    <location>
        <begin position="267"/>
        <end position="355"/>
    </location>
</feature>
<proteinExistence type="predicted"/>
<sequence length="360" mass="39903">MPAEPFSRQYEGDWITAGLIDIHNHGIGGSPNASEYWFHEYTVKMLPKYGTTSCLATLTFPKNELQLTKKLVGHLQGVCGKVVPSCAVIEGIHAEGPIIRTSGGLPEGEVLGVQQFSEFLKELLPSLKIMTISPSLEKTINFERLLIAARVVPALGHDVEASEDDVIEALRVVNEQCPVHITHLFNVSKFHHREIGLSNIGMISKFPPMEKYQNLQEPSIELIGDFIHVHPLLIHTTLNSKNRNKIVFISDAILDGNAESAQVSYCGRNLINNNKRVLIENTNTLAGSCTNLLQVFHNLTRILKVPVTDAIQMLSENPAKIIGLNHIGLLKPNYRADILIFNSNLDLQNVFINGQPIPIH</sequence>
<dbReference type="InterPro" id="IPR011059">
    <property type="entry name" value="Metal-dep_hydrolase_composite"/>
</dbReference>
<accession>A0A6B2L667</accession>
<dbReference type="Gene3D" id="3.20.20.140">
    <property type="entry name" value="Metal-dependent hydrolases"/>
    <property type="match status" value="1"/>
</dbReference>
<keyword evidence="1" id="KW-0378">Hydrolase</keyword>
<dbReference type="PANTHER" id="PTHR11113:SF15">
    <property type="entry name" value="N-ACETYLGLUCOSAMINE-6-PHOSPHATE DEACETYLASE-LIKE PROTEIN"/>
    <property type="match status" value="1"/>
</dbReference>
<dbReference type="GO" id="GO:0008448">
    <property type="term" value="F:N-acetylglucosamine-6-phosphate deacetylase activity"/>
    <property type="evidence" value="ECO:0007669"/>
    <property type="project" value="TreeGrafter"/>
</dbReference>
<evidence type="ECO:0000259" key="2">
    <source>
        <dbReference type="Pfam" id="PF01979"/>
    </source>
</evidence>
<dbReference type="AlphaFoldDB" id="A0A6B2L667"/>
<name>A0A6B2L667_9EUKA</name>
<dbReference type="SUPFAM" id="SSF51556">
    <property type="entry name" value="Metallo-dependent hydrolases"/>
    <property type="match status" value="1"/>
</dbReference>
<dbReference type="GO" id="GO:0006046">
    <property type="term" value="P:N-acetylglucosamine catabolic process"/>
    <property type="evidence" value="ECO:0007669"/>
    <property type="project" value="TreeGrafter"/>
</dbReference>
<dbReference type="Gene3D" id="2.30.40.10">
    <property type="entry name" value="Urease, subunit C, domain 1"/>
    <property type="match status" value="1"/>
</dbReference>
<evidence type="ECO:0000256" key="1">
    <source>
        <dbReference type="ARBA" id="ARBA00022801"/>
    </source>
</evidence>
<evidence type="ECO:0000313" key="3">
    <source>
        <dbReference type="EMBL" id="NDV32465.1"/>
    </source>
</evidence>
<dbReference type="PANTHER" id="PTHR11113">
    <property type="entry name" value="N-ACETYLGLUCOSAMINE-6-PHOSPHATE DEACETYLASE"/>
    <property type="match status" value="1"/>
</dbReference>
<dbReference type="EMBL" id="GIBP01003496">
    <property type="protein sequence ID" value="NDV32465.1"/>
    <property type="molecule type" value="Transcribed_RNA"/>
</dbReference>
<organism evidence="3">
    <name type="scientific">Arcella intermedia</name>
    <dbReference type="NCBI Taxonomy" id="1963864"/>
    <lineage>
        <taxon>Eukaryota</taxon>
        <taxon>Amoebozoa</taxon>
        <taxon>Tubulinea</taxon>
        <taxon>Elardia</taxon>
        <taxon>Arcellinida</taxon>
        <taxon>Sphaerothecina</taxon>
        <taxon>Arcellidae</taxon>
        <taxon>Arcella</taxon>
    </lineage>
</organism>
<dbReference type="InterPro" id="IPR032466">
    <property type="entry name" value="Metal_Hydrolase"/>
</dbReference>
<protein>
    <recommendedName>
        <fullName evidence="2">Amidohydrolase-related domain-containing protein</fullName>
    </recommendedName>
</protein>